<dbReference type="RefSeq" id="WP_141446060.1">
    <property type="nucleotide sequence ID" value="NZ_CBCSAZ010000001.1"/>
</dbReference>
<keyword evidence="1" id="KW-0472">Membrane</keyword>
<dbReference type="EMBL" id="CP041217">
    <property type="protein sequence ID" value="QDH19671.1"/>
    <property type="molecule type" value="Genomic_DNA"/>
</dbReference>
<reference evidence="2 3" key="1">
    <citation type="submission" date="2019-06" db="EMBL/GenBank/DDBJ databases">
        <title>Saccharibacillus brassicae sp. nov., an endophytic bacterium isolated from Chinese cabbage seeds (Brassica pekinensis).</title>
        <authorList>
            <person name="Jiang L."/>
            <person name="Lee J."/>
            <person name="Kim S.W."/>
        </authorList>
    </citation>
    <scope>NUCLEOTIDE SEQUENCE [LARGE SCALE GENOMIC DNA]</scope>
    <source>
        <strain evidence="3">KCTC 43072 / ATSA2</strain>
    </source>
</reference>
<evidence type="ECO:0000256" key="1">
    <source>
        <dbReference type="SAM" id="Phobius"/>
    </source>
</evidence>
<protein>
    <submittedName>
        <fullName evidence="2">Uncharacterized protein</fullName>
    </submittedName>
</protein>
<evidence type="ECO:0000313" key="3">
    <source>
        <dbReference type="Proteomes" id="UP000316968"/>
    </source>
</evidence>
<evidence type="ECO:0000313" key="2">
    <source>
        <dbReference type="EMBL" id="QDH19671.1"/>
    </source>
</evidence>
<accession>A0A4Y6UTJ3</accession>
<organism evidence="2 3">
    <name type="scientific">Saccharibacillus brassicae</name>
    <dbReference type="NCBI Taxonomy" id="2583377"/>
    <lineage>
        <taxon>Bacteria</taxon>
        <taxon>Bacillati</taxon>
        <taxon>Bacillota</taxon>
        <taxon>Bacilli</taxon>
        <taxon>Bacillales</taxon>
        <taxon>Paenibacillaceae</taxon>
        <taxon>Saccharibacillus</taxon>
    </lineage>
</organism>
<gene>
    <name evidence="2" type="ORF">FFV09_01610</name>
</gene>
<dbReference type="AlphaFoldDB" id="A0A4Y6UTJ3"/>
<feature type="transmembrane region" description="Helical" evidence="1">
    <location>
        <begin position="53"/>
        <end position="73"/>
    </location>
</feature>
<dbReference type="OrthoDB" id="2679264at2"/>
<proteinExistence type="predicted"/>
<keyword evidence="3" id="KW-1185">Reference proteome</keyword>
<sequence>MEQSPRDQAVRQGAEALAGTLHFFSLGMGVVLIAFGLYVIWPKKYDRKRSGTKTFGGVLCAGFGLVLLVNGLLQL</sequence>
<dbReference type="KEGG" id="saca:FFV09_01610"/>
<keyword evidence="1" id="KW-1133">Transmembrane helix</keyword>
<name>A0A4Y6UTJ3_SACBS</name>
<feature type="transmembrane region" description="Helical" evidence="1">
    <location>
        <begin position="20"/>
        <end position="41"/>
    </location>
</feature>
<keyword evidence="1" id="KW-0812">Transmembrane</keyword>
<dbReference type="Proteomes" id="UP000316968">
    <property type="component" value="Chromosome"/>
</dbReference>